<keyword evidence="5 9" id="KW-0472">Membrane</keyword>
<evidence type="ECO:0000256" key="3">
    <source>
        <dbReference type="ARBA" id="ARBA00022989"/>
    </source>
</evidence>
<dbReference type="InterPro" id="IPR017452">
    <property type="entry name" value="GPCR_Rhodpsn_7TM"/>
</dbReference>
<feature type="domain" description="G-protein coupled receptors family 1 profile" evidence="10">
    <location>
        <begin position="42"/>
        <end position="303"/>
    </location>
</feature>
<dbReference type="PRINTS" id="PR00237">
    <property type="entry name" value="GPCRRHODOPSN"/>
</dbReference>
<organism evidence="11 12">
    <name type="scientific">Actinia tenebrosa</name>
    <name type="common">Australian red waratah sea anemone</name>
    <dbReference type="NCBI Taxonomy" id="6105"/>
    <lineage>
        <taxon>Eukaryota</taxon>
        <taxon>Metazoa</taxon>
        <taxon>Cnidaria</taxon>
        <taxon>Anthozoa</taxon>
        <taxon>Hexacorallia</taxon>
        <taxon>Actiniaria</taxon>
        <taxon>Actiniidae</taxon>
        <taxon>Actinia</taxon>
    </lineage>
</organism>
<evidence type="ECO:0000256" key="4">
    <source>
        <dbReference type="ARBA" id="ARBA00023040"/>
    </source>
</evidence>
<dbReference type="Proteomes" id="UP000515163">
    <property type="component" value="Unplaced"/>
</dbReference>
<dbReference type="GO" id="GO:0016020">
    <property type="term" value="C:membrane"/>
    <property type="evidence" value="ECO:0007669"/>
    <property type="project" value="UniProtKB-SubCell"/>
</dbReference>
<accession>A0A6P8H0H4</accession>
<evidence type="ECO:0000313" key="12">
    <source>
        <dbReference type="RefSeq" id="XP_031548886.1"/>
    </source>
</evidence>
<evidence type="ECO:0000256" key="1">
    <source>
        <dbReference type="ARBA" id="ARBA00004141"/>
    </source>
</evidence>
<dbReference type="GeneID" id="116286497"/>
<feature type="transmembrane region" description="Helical" evidence="9">
    <location>
        <begin position="142"/>
        <end position="160"/>
    </location>
</feature>
<keyword evidence="6 8" id="KW-0675">Receptor</keyword>
<dbReference type="SUPFAM" id="SSF81321">
    <property type="entry name" value="Family A G protein-coupled receptor-like"/>
    <property type="match status" value="1"/>
</dbReference>
<comment type="subcellular location">
    <subcellularLocation>
        <location evidence="1">Membrane</location>
        <topology evidence="1">Multi-pass membrane protein</topology>
    </subcellularLocation>
</comment>
<evidence type="ECO:0000256" key="6">
    <source>
        <dbReference type="ARBA" id="ARBA00023170"/>
    </source>
</evidence>
<evidence type="ECO:0000256" key="9">
    <source>
        <dbReference type="SAM" id="Phobius"/>
    </source>
</evidence>
<dbReference type="RefSeq" id="XP_031548886.1">
    <property type="nucleotide sequence ID" value="XM_031693026.1"/>
</dbReference>
<dbReference type="SMART" id="SM01381">
    <property type="entry name" value="7TM_GPCR_Srsx"/>
    <property type="match status" value="1"/>
</dbReference>
<dbReference type="OrthoDB" id="6147329at2759"/>
<dbReference type="PROSITE" id="PS50262">
    <property type="entry name" value="G_PROTEIN_RECEP_F1_2"/>
    <property type="match status" value="1"/>
</dbReference>
<evidence type="ECO:0000256" key="8">
    <source>
        <dbReference type="RuleBase" id="RU000688"/>
    </source>
</evidence>
<reference evidence="12" key="1">
    <citation type="submission" date="2025-08" db="UniProtKB">
        <authorList>
            <consortium name="RefSeq"/>
        </authorList>
    </citation>
    <scope>IDENTIFICATION</scope>
    <source>
        <tissue evidence="12">Tentacle</tissue>
    </source>
</reference>
<dbReference type="Pfam" id="PF00001">
    <property type="entry name" value="7tm_1"/>
    <property type="match status" value="1"/>
</dbReference>
<keyword evidence="4 8" id="KW-0297">G-protein coupled receptor</keyword>
<dbReference type="InterPro" id="IPR050125">
    <property type="entry name" value="GPCR_opsins"/>
</dbReference>
<feature type="transmembrane region" description="Helical" evidence="9">
    <location>
        <begin position="100"/>
        <end position="121"/>
    </location>
</feature>
<dbReference type="InterPro" id="IPR000276">
    <property type="entry name" value="GPCR_Rhodpsn"/>
</dbReference>
<dbReference type="Gene3D" id="1.20.1070.10">
    <property type="entry name" value="Rhodopsin 7-helix transmembrane proteins"/>
    <property type="match status" value="1"/>
</dbReference>
<dbReference type="GO" id="GO:0004930">
    <property type="term" value="F:G protein-coupled receptor activity"/>
    <property type="evidence" value="ECO:0007669"/>
    <property type="project" value="UniProtKB-KW"/>
</dbReference>
<dbReference type="AlphaFoldDB" id="A0A6P8H0H4"/>
<comment type="similarity">
    <text evidence="8">Belongs to the G-protein coupled receptor 1 family.</text>
</comment>
<proteinExistence type="inferred from homology"/>
<feature type="transmembrane region" description="Helical" evidence="9">
    <location>
        <begin position="31"/>
        <end position="51"/>
    </location>
</feature>
<feature type="transmembrane region" description="Helical" evidence="9">
    <location>
        <begin position="284"/>
        <end position="306"/>
    </location>
</feature>
<feature type="transmembrane region" description="Helical" evidence="9">
    <location>
        <begin position="63"/>
        <end position="88"/>
    </location>
</feature>
<keyword evidence="7 8" id="KW-0807">Transducer</keyword>
<protein>
    <submittedName>
        <fullName evidence="12">Octopamine receptor beta-2R-like</fullName>
    </submittedName>
</protein>
<dbReference type="CDD" id="cd00637">
    <property type="entry name" value="7tm_classA_rhodopsin-like"/>
    <property type="match status" value="1"/>
</dbReference>
<feature type="transmembrane region" description="Helical" evidence="9">
    <location>
        <begin position="249"/>
        <end position="272"/>
    </location>
</feature>
<name>A0A6P8H0H4_ACTTE</name>
<keyword evidence="2 8" id="KW-0812">Transmembrane</keyword>
<evidence type="ECO:0000256" key="7">
    <source>
        <dbReference type="ARBA" id="ARBA00023224"/>
    </source>
</evidence>
<dbReference type="PROSITE" id="PS00237">
    <property type="entry name" value="G_PROTEIN_RECEP_F1_1"/>
    <property type="match status" value="1"/>
</dbReference>
<sequence>MDAGTNSTQVSLRWLVFMNRSPATIAVETSILLLIVLIAIGGNLLVVISIYRNPSLRIITNYLALSLAITDILHLIMAMPLTIIASVQSRFDFNPHMCDFQAISVISLVYITVINMVLMAVNRFVRVCKPEKYQKLFNKKTTSIMIVIAWVTIFVGTTVYNKLSNSASNAIFFPEQMRCNFVYDTNKQLFVVLGNMLIVACLLIPFIIITYCYFKVFKKIRKHKRSIADSTSTNSSGLGKSVREIKITWTLFAVLLGYCVTWIPALLVTLVTNIFGWSFLSRQVHLIVTFSGLSSSALNPVIYGLMNPSFRQEYAKIFGCK</sequence>
<dbReference type="PANTHER" id="PTHR24240">
    <property type="entry name" value="OPSIN"/>
    <property type="match status" value="1"/>
</dbReference>
<evidence type="ECO:0000313" key="11">
    <source>
        <dbReference type="Proteomes" id="UP000515163"/>
    </source>
</evidence>
<evidence type="ECO:0000256" key="5">
    <source>
        <dbReference type="ARBA" id="ARBA00023136"/>
    </source>
</evidence>
<feature type="transmembrane region" description="Helical" evidence="9">
    <location>
        <begin position="190"/>
        <end position="214"/>
    </location>
</feature>
<dbReference type="FunCoup" id="A0A6P8H0H4">
    <property type="interactions" value="708"/>
</dbReference>
<dbReference type="KEGG" id="aten:116286497"/>
<keyword evidence="11" id="KW-1185">Reference proteome</keyword>
<evidence type="ECO:0000259" key="10">
    <source>
        <dbReference type="PROSITE" id="PS50262"/>
    </source>
</evidence>
<dbReference type="InParanoid" id="A0A6P8H0H4"/>
<evidence type="ECO:0000256" key="2">
    <source>
        <dbReference type="ARBA" id="ARBA00022692"/>
    </source>
</evidence>
<gene>
    <name evidence="12" type="primary">LOC116286497</name>
</gene>
<keyword evidence="3 9" id="KW-1133">Transmembrane helix</keyword>